<reference evidence="6 7" key="1">
    <citation type="journal article" date="2011" name="PLoS Genet.">
        <title>Genome sequencing and comparative transcriptomics of the model entomopathogenic fungi Metarhizium anisopliae and M. acridum.</title>
        <authorList>
            <person name="Gao Q."/>
            <person name="Jin K."/>
            <person name="Ying S.H."/>
            <person name="Zhang Y."/>
            <person name="Xiao G."/>
            <person name="Shang Y."/>
            <person name="Duan Z."/>
            <person name="Hu X."/>
            <person name="Xie X.Q."/>
            <person name="Zhou G."/>
            <person name="Peng G."/>
            <person name="Luo Z."/>
            <person name="Huang W."/>
            <person name="Wang B."/>
            <person name="Fang W."/>
            <person name="Wang S."/>
            <person name="Zhong Y."/>
            <person name="Ma L.J."/>
            <person name="St Leger R.J."/>
            <person name="Zhao G.P."/>
            <person name="Pei Y."/>
            <person name="Feng M.G."/>
            <person name="Xia Y."/>
            <person name="Wang C."/>
        </authorList>
    </citation>
    <scope>NUCLEOTIDE SEQUENCE [LARGE SCALE GENOMIC DNA]</scope>
    <source>
        <strain evidence="6 7">CQMa 102</strain>
    </source>
</reference>
<gene>
    <name evidence="6" type="ORF">MAC_08706</name>
</gene>
<proteinExistence type="predicted"/>
<name>E9EFQ8_METAQ</name>
<accession>E9EFQ8</accession>
<dbReference type="GeneID" id="19253017"/>
<dbReference type="PANTHER" id="PTHR31465:SF9">
    <property type="entry name" value="SPHINGOID LONG-CHAIN BASE TRANSPORTER RSB1"/>
    <property type="match status" value="1"/>
</dbReference>
<sequence length="110" mass="12113">MLLGCLCEVIGYTGRVIMWNNPFSYPGFMTQVICLTIAPVFFTASIYVTLSKTIVNLAPDLSRFKPQLFYWIFIPFDATCLLLQAAGGAMSTNSTGSNQVSNNALRTCIK</sequence>
<keyword evidence="2 5" id="KW-0812">Transmembrane</keyword>
<dbReference type="OrthoDB" id="4521223at2759"/>
<evidence type="ECO:0000256" key="4">
    <source>
        <dbReference type="ARBA" id="ARBA00023136"/>
    </source>
</evidence>
<keyword evidence="3 5" id="KW-1133">Transmembrane helix</keyword>
<dbReference type="Pfam" id="PF04479">
    <property type="entry name" value="RTA1"/>
    <property type="match status" value="1"/>
</dbReference>
<evidence type="ECO:0000256" key="2">
    <source>
        <dbReference type="ARBA" id="ARBA00022692"/>
    </source>
</evidence>
<protein>
    <submittedName>
        <fullName evidence="6">Parasitic phase-specific protein PSP-1</fullName>
    </submittedName>
</protein>
<dbReference type="GO" id="GO:0000324">
    <property type="term" value="C:fungal-type vacuole"/>
    <property type="evidence" value="ECO:0007669"/>
    <property type="project" value="TreeGrafter"/>
</dbReference>
<dbReference type="KEGG" id="maw:19253017"/>
<dbReference type="GO" id="GO:0005886">
    <property type="term" value="C:plasma membrane"/>
    <property type="evidence" value="ECO:0007669"/>
    <property type="project" value="TreeGrafter"/>
</dbReference>
<evidence type="ECO:0000256" key="3">
    <source>
        <dbReference type="ARBA" id="ARBA00022989"/>
    </source>
</evidence>
<evidence type="ECO:0000256" key="1">
    <source>
        <dbReference type="ARBA" id="ARBA00004141"/>
    </source>
</evidence>
<dbReference type="OMA" id="CLCEVIG"/>
<keyword evidence="4 5" id="KW-0472">Membrane</keyword>
<dbReference type="Proteomes" id="UP000002499">
    <property type="component" value="Unassembled WGS sequence"/>
</dbReference>
<feature type="transmembrane region" description="Helical" evidence="5">
    <location>
        <begin position="28"/>
        <end position="48"/>
    </location>
</feature>
<dbReference type="PANTHER" id="PTHR31465">
    <property type="entry name" value="PROTEIN RTA1-RELATED"/>
    <property type="match status" value="1"/>
</dbReference>
<comment type="subcellular location">
    <subcellularLocation>
        <location evidence="1">Membrane</location>
        <topology evidence="1">Multi-pass membrane protein</topology>
    </subcellularLocation>
</comment>
<evidence type="ECO:0000313" key="6">
    <source>
        <dbReference type="EMBL" id="EFY85246.1"/>
    </source>
</evidence>
<organism evidence="7">
    <name type="scientific">Metarhizium acridum (strain CQMa 102)</name>
    <dbReference type="NCBI Taxonomy" id="655827"/>
    <lineage>
        <taxon>Eukaryota</taxon>
        <taxon>Fungi</taxon>
        <taxon>Dikarya</taxon>
        <taxon>Ascomycota</taxon>
        <taxon>Pezizomycotina</taxon>
        <taxon>Sordariomycetes</taxon>
        <taxon>Hypocreomycetidae</taxon>
        <taxon>Hypocreales</taxon>
        <taxon>Clavicipitaceae</taxon>
        <taxon>Metarhizium</taxon>
    </lineage>
</organism>
<evidence type="ECO:0000313" key="7">
    <source>
        <dbReference type="Proteomes" id="UP000002499"/>
    </source>
</evidence>
<dbReference type="EMBL" id="GL698584">
    <property type="protein sequence ID" value="EFY85246.1"/>
    <property type="molecule type" value="Genomic_DNA"/>
</dbReference>
<dbReference type="AlphaFoldDB" id="E9EFQ8"/>
<feature type="transmembrane region" description="Helical" evidence="5">
    <location>
        <begin position="68"/>
        <end position="87"/>
    </location>
</feature>
<dbReference type="eggNOG" id="ENOG502QU4U">
    <property type="taxonomic scope" value="Eukaryota"/>
</dbReference>
<dbReference type="InterPro" id="IPR007568">
    <property type="entry name" value="RTA1"/>
</dbReference>
<keyword evidence="7" id="KW-1185">Reference proteome</keyword>
<dbReference type="InParanoid" id="E9EFQ8"/>
<dbReference type="HOGENOM" id="CLU_2171641_0_0_1"/>
<evidence type="ECO:0000256" key="5">
    <source>
        <dbReference type="SAM" id="Phobius"/>
    </source>
</evidence>